<dbReference type="AlphaFoldDB" id="A0A6S6TWS0"/>
<proteinExistence type="predicted"/>
<reference evidence="1" key="1">
    <citation type="submission" date="2020-01" db="EMBL/GenBank/DDBJ databases">
        <authorList>
            <person name="Meier V. D."/>
            <person name="Meier V D."/>
        </authorList>
    </citation>
    <scope>NUCLEOTIDE SEQUENCE</scope>
    <source>
        <strain evidence="1">HLG_WM_MAG_09</strain>
    </source>
</reference>
<sequence>MNRREFLKGLGLTTLAVLMPQVLLANSLDFAGERKLVVLVELKGANDGLNTLVPYSDQAYYAARPQIALPPEQLHKLSTTHGMHSGLELLLPAWEDEDLAWVQGVGYDDPNRSHFESIDIWDSASSDALNSEDGWVSSCFPEHPLGGIAIDTNLGPLYGDGFSALSISDPYDFMKQGLTINSVGTAPAVANNSLNHLLKVHSEIDMMADTLLDYLSDVPEAKQAFESNSFGRSLNSIYTLIASGINVPTYKLTLNGFDTHVGQLYTHDNLMQVLANGIATLRKNLLSINMWDEVIVMTYSEFGRRVAENGKQGTDHGTAAPHMILGGKVKGGFYGEQPSLTDLDERGDMFYTTDFRDMYETIRTDWWGLNPLEGRQSLGFV</sequence>
<organism evidence="1">
    <name type="scientific">uncultured Thiotrichaceae bacterium</name>
    <dbReference type="NCBI Taxonomy" id="298394"/>
    <lineage>
        <taxon>Bacteria</taxon>
        <taxon>Pseudomonadati</taxon>
        <taxon>Pseudomonadota</taxon>
        <taxon>Gammaproteobacteria</taxon>
        <taxon>Thiotrichales</taxon>
        <taxon>Thiotrichaceae</taxon>
        <taxon>environmental samples</taxon>
    </lineage>
</organism>
<dbReference type="InterPro" id="IPR010869">
    <property type="entry name" value="DUF1501"/>
</dbReference>
<dbReference type="PANTHER" id="PTHR43737">
    <property type="entry name" value="BLL7424 PROTEIN"/>
    <property type="match status" value="1"/>
</dbReference>
<name>A0A6S6TWS0_9GAMM</name>
<accession>A0A6S6TWS0</accession>
<dbReference type="Pfam" id="PF07394">
    <property type="entry name" value="DUF1501"/>
    <property type="match status" value="1"/>
</dbReference>
<gene>
    <name evidence="1" type="ORF">HELGO_WM15333</name>
</gene>
<dbReference type="PANTHER" id="PTHR43737:SF1">
    <property type="entry name" value="DUF1501 DOMAIN-CONTAINING PROTEIN"/>
    <property type="match status" value="1"/>
</dbReference>
<dbReference type="EMBL" id="CACVAT010000330">
    <property type="protein sequence ID" value="CAA6819576.1"/>
    <property type="molecule type" value="Genomic_DNA"/>
</dbReference>
<evidence type="ECO:0000313" key="1">
    <source>
        <dbReference type="EMBL" id="CAA6819576.1"/>
    </source>
</evidence>
<protein>
    <submittedName>
        <fullName evidence="1">Tat (Twin-arginine translocation) pathway signal sequence</fullName>
    </submittedName>
</protein>